<evidence type="ECO:0000256" key="7">
    <source>
        <dbReference type="ARBA" id="ARBA00022679"/>
    </source>
</evidence>
<dbReference type="Pfam" id="PF00809">
    <property type="entry name" value="Pterin_bind"/>
    <property type="match status" value="1"/>
</dbReference>
<evidence type="ECO:0000259" key="13">
    <source>
        <dbReference type="PROSITE" id="PS50972"/>
    </source>
</evidence>
<comment type="cofactor">
    <cofactor evidence="2">
        <name>Mg(2+)</name>
        <dbReference type="ChEBI" id="CHEBI:18420"/>
    </cofactor>
</comment>
<keyword evidence="15" id="KW-1185">Reference proteome</keyword>
<dbReference type="PANTHER" id="PTHR20941">
    <property type="entry name" value="FOLATE SYNTHESIS PROTEINS"/>
    <property type="match status" value="1"/>
</dbReference>
<dbReference type="FunFam" id="3.20.20.20:FF:000006">
    <property type="entry name" value="Dihydropteroate synthase"/>
    <property type="match status" value="1"/>
</dbReference>
<comment type="pathway">
    <text evidence="3">Cofactor biosynthesis; tetrahydrofolate biosynthesis; 7,8-dihydrofolate from 2-amino-4-hydroxy-6-hydroxymethyl-7,8-dihydropteridine diphosphate and 4-aminobenzoate: step 1/2.</text>
</comment>
<comment type="similarity">
    <text evidence="4">Belongs to the DHPS family.</text>
</comment>
<keyword evidence="7" id="KW-0808">Transferase</keyword>
<dbReference type="GO" id="GO:0004156">
    <property type="term" value="F:dihydropteroate synthase activity"/>
    <property type="evidence" value="ECO:0007669"/>
    <property type="project" value="UniProtKB-EC"/>
</dbReference>
<dbReference type="InterPro" id="IPR006390">
    <property type="entry name" value="DHP_synth_dom"/>
</dbReference>
<dbReference type="UniPathway" id="UPA00077">
    <property type="reaction ID" value="UER00156"/>
</dbReference>
<dbReference type="AlphaFoldDB" id="A0A1G6MQ89"/>
<dbReference type="Proteomes" id="UP000198943">
    <property type="component" value="Unassembled WGS sequence"/>
</dbReference>
<evidence type="ECO:0000313" key="15">
    <source>
        <dbReference type="Proteomes" id="UP000198943"/>
    </source>
</evidence>
<evidence type="ECO:0000256" key="12">
    <source>
        <dbReference type="ARBA" id="ARBA00053449"/>
    </source>
</evidence>
<evidence type="ECO:0000256" key="11">
    <source>
        <dbReference type="ARBA" id="ARBA00030193"/>
    </source>
</evidence>
<evidence type="ECO:0000256" key="5">
    <source>
        <dbReference type="ARBA" id="ARBA00012458"/>
    </source>
</evidence>
<dbReference type="RefSeq" id="WP_256324802.1">
    <property type="nucleotide sequence ID" value="NZ_FMYW01000010.1"/>
</dbReference>
<keyword evidence="8" id="KW-0479">Metal-binding</keyword>
<evidence type="ECO:0000256" key="8">
    <source>
        <dbReference type="ARBA" id="ARBA00022723"/>
    </source>
</evidence>
<dbReference type="PROSITE" id="PS50972">
    <property type="entry name" value="PTERIN_BINDING"/>
    <property type="match status" value="1"/>
</dbReference>
<evidence type="ECO:0000256" key="10">
    <source>
        <dbReference type="ARBA" id="ARBA00022909"/>
    </source>
</evidence>
<dbReference type="GO" id="GO:0046656">
    <property type="term" value="P:folic acid biosynthetic process"/>
    <property type="evidence" value="ECO:0007669"/>
    <property type="project" value="UniProtKB-KW"/>
</dbReference>
<dbReference type="GO" id="GO:0046872">
    <property type="term" value="F:metal ion binding"/>
    <property type="evidence" value="ECO:0007669"/>
    <property type="project" value="UniProtKB-KW"/>
</dbReference>
<dbReference type="EC" id="2.5.1.15" evidence="5"/>
<dbReference type="GO" id="GO:0046654">
    <property type="term" value="P:tetrahydrofolate biosynthetic process"/>
    <property type="evidence" value="ECO:0007669"/>
    <property type="project" value="UniProtKB-UniPathway"/>
</dbReference>
<evidence type="ECO:0000256" key="9">
    <source>
        <dbReference type="ARBA" id="ARBA00022842"/>
    </source>
</evidence>
<proteinExistence type="inferred from homology"/>
<keyword evidence="10" id="KW-0289">Folate biosynthesis</keyword>
<dbReference type="PROSITE" id="PS00793">
    <property type="entry name" value="DHPS_2"/>
    <property type="match status" value="1"/>
</dbReference>
<reference evidence="15" key="1">
    <citation type="submission" date="2016-10" db="EMBL/GenBank/DDBJ databases">
        <authorList>
            <person name="Varghese N."/>
            <person name="Submissions S."/>
        </authorList>
    </citation>
    <scope>NUCLEOTIDE SEQUENCE [LARGE SCALE GENOMIC DNA]</scope>
    <source>
        <strain evidence="15">DSM 11005</strain>
    </source>
</reference>
<dbReference type="GO" id="GO:0005829">
    <property type="term" value="C:cytosol"/>
    <property type="evidence" value="ECO:0007669"/>
    <property type="project" value="TreeGrafter"/>
</dbReference>
<dbReference type="Gene3D" id="3.20.20.20">
    <property type="entry name" value="Dihydropteroate synthase-like"/>
    <property type="match status" value="1"/>
</dbReference>
<evidence type="ECO:0000256" key="1">
    <source>
        <dbReference type="ARBA" id="ARBA00000012"/>
    </source>
</evidence>
<dbReference type="PANTHER" id="PTHR20941:SF1">
    <property type="entry name" value="FOLIC ACID SYNTHESIS PROTEIN FOL1"/>
    <property type="match status" value="1"/>
</dbReference>
<evidence type="ECO:0000256" key="2">
    <source>
        <dbReference type="ARBA" id="ARBA00001946"/>
    </source>
</evidence>
<gene>
    <name evidence="14" type="ORF">SAMN04487864_11083</name>
</gene>
<comment type="function">
    <text evidence="12">Catalyzes the condensation of para-aminobenzoate (pABA) with 6-hydroxymethyl-7,8-dihydropterin diphosphate (DHPt-PP) to form 7,8-dihydropteroate (H2Pte), the immediate precursor of folate derivatives.</text>
</comment>
<accession>A0A1G6MQ89</accession>
<evidence type="ECO:0000256" key="3">
    <source>
        <dbReference type="ARBA" id="ARBA00004763"/>
    </source>
</evidence>
<dbReference type="NCBIfam" id="TIGR01496">
    <property type="entry name" value="DHPS"/>
    <property type="match status" value="1"/>
</dbReference>
<dbReference type="InterPro" id="IPR000489">
    <property type="entry name" value="Pterin-binding_dom"/>
</dbReference>
<evidence type="ECO:0000256" key="4">
    <source>
        <dbReference type="ARBA" id="ARBA00009503"/>
    </source>
</evidence>
<organism evidence="14 15">
    <name type="scientific">Succiniclasticum ruminis</name>
    <dbReference type="NCBI Taxonomy" id="40841"/>
    <lineage>
        <taxon>Bacteria</taxon>
        <taxon>Bacillati</taxon>
        <taxon>Bacillota</taxon>
        <taxon>Negativicutes</taxon>
        <taxon>Acidaminococcales</taxon>
        <taxon>Acidaminococcaceae</taxon>
        <taxon>Succiniclasticum</taxon>
    </lineage>
</organism>
<sequence length="398" mass="43666">MMLYEVNQDALRYEMEHLGVYKPSVAIMLGKGKITPLKVLHVRTPAANIIKQEMLAAGGDCATPGTTITCAVPHVDILLLGNAKHYKTLVYKLKQMPYFGIPDIVADLETYLAAVPKCTKLADGRLLHYDSVKVMGIINVTPDSFYAGSRKKSVDEVLEQAEQMLAEGAAILDIGGESTRPGSDPVTPEEERQRVLPAVAEIKKRFPESIVSVDTYRGQLAKEALECGGDIINDISAMTADDAMIDVVAEAKAPIILMHRRGKSKDMQQQCEYKNVVQEVTEYLLNRAALMQERQIGPDKIILDPGIGFAKNDEQNLRLMQNLNALTVNAWPVLLAASRKMTIGNVLGISQPLPPEERLEGTLAVTAAAVYAGASLVRVHDVKENVRLIRMLEAIRKV</sequence>
<dbReference type="CDD" id="cd00739">
    <property type="entry name" value="DHPS"/>
    <property type="match status" value="1"/>
</dbReference>
<evidence type="ECO:0000313" key="14">
    <source>
        <dbReference type="EMBL" id="SDC57723.1"/>
    </source>
</evidence>
<dbReference type="SUPFAM" id="SSF51717">
    <property type="entry name" value="Dihydropteroate synthetase-like"/>
    <property type="match status" value="1"/>
</dbReference>
<feature type="domain" description="Pterin-binding" evidence="13">
    <location>
        <begin position="132"/>
        <end position="390"/>
    </location>
</feature>
<dbReference type="EMBL" id="FMYW01000010">
    <property type="protein sequence ID" value="SDC57723.1"/>
    <property type="molecule type" value="Genomic_DNA"/>
</dbReference>
<comment type="catalytic activity">
    <reaction evidence="1">
        <text>(7,8-dihydropterin-6-yl)methyl diphosphate + 4-aminobenzoate = 7,8-dihydropteroate + diphosphate</text>
        <dbReference type="Rhea" id="RHEA:19949"/>
        <dbReference type="ChEBI" id="CHEBI:17836"/>
        <dbReference type="ChEBI" id="CHEBI:17839"/>
        <dbReference type="ChEBI" id="CHEBI:33019"/>
        <dbReference type="ChEBI" id="CHEBI:72950"/>
        <dbReference type="EC" id="2.5.1.15"/>
    </reaction>
</comment>
<protein>
    <recommendedName>
        <fullName evidence="6">Dihydropteroate synthase</fullName>
        <ecNumber evidence="5">2.5.1.15</ecNumber>
    </recommendedName>
    <alternativeName>
        <fullName evidence="11">Dihydropteroate pyrophosphorylase</fullName>
    </alternativeName>
</protein>
<name>A0A1G6MQ89_9FIRM</name>
<dbReference type="InterPro" id="IPR045031">
    <property type="entry name" value="DHP_synth-like"/>
</dbReference>
<evidence type="ECO:0000256" key="6">
    <source>
        <dbReference type="ARBA" id="ARBA00016919"/>
    </source>
</evidence>
<keyword evidence="9" id="KW-0460">Magnesium</keyword>
<dbReference type="InterPro" id="IPR011005">
    <property type="entry name" value="Dihydropteroate_synth-like_sf"/>
</dbReference>